<dbReference type="OrthoDB" id="2426273at2759"/>
<comment type="caution">
    <text evidence="1">The sequence shown here is derived from an EMBL/GenBank/DDBJ whole genome shotgun (WGS) entry which is preliminary data.</text>
</comment>
<evidence type="ECO:0000313" key="1">
    <source>
        <dbReference type="EMBL" id="CAF9937082.1"/>
    </source>
</evidence>
<name>A0A8H3G9J7_9LECA</name>
<proteinExistence type="predicted"/>
<dbReference type="EMBL" id="CAJPDS010000098">
    <property type="protein sequence ID" value="CAF9937082.1"/>
    <property type="molecule type" value="Genomic_DNA"/>
</dbReference>
<accession>A0A8H3G9J7</accession>
<dbReference type="Proteomes" id="UP000664521">
    <property type="component" value="Unassembled WGS sequence"/>
</dbReference>
<sequence>MSDPTEKAAELSDLIQNHEENITHRANRVSKEELRNFPNEDIAAILHQLSPRPKKAGSNNPCGPEINRPSPVVDWMFTFVKAPMPLLWQSVNERAALCVNKLGKFQLRTGGYAVMSHVWGETCGWNTPTSWGPIDAALRKKGIIYSHFIKFFDRCDAEWLWVDILAMPEVFDDMTAAEKAQAETVRTGVINSLNNIYTHADKVVCLDSLLLRLHSGGMIDVAVILCLSRWLTRLWPFAETKLAKRVILKTEDSAFDLDEILSFLYDVVNNDDHRYFPIIARLVPLRPVPPGHRDKTSSPRETEATASQTFHNIYLGCENRNTDIDIDQAKVLFPVLNLKWQTGWTLHQGLRHIADSYPNEKATFQKYCNYRDINFTA</sequence>
<keyword evidence="2" id="KW-1185">Reference proteome</keyword>
<dbReference type="AlphaFoldDB" id="A0A8H3G9J7"/>
<protein>
    <submittedName>
        <fullName evidence="1">Uncharacterized protein</fullName>
    </submittedName>
</protein>
<reference evidence="1" key="1">
    <citation type="submission" date="2021-03" db="EMBL/GenBank/DDBJ databases">
        <authorList>
            <person name="Tagirdzhanova G."/>
        </authorList>
    </citation>
    <scope>NUCLEOTIDE SEQUENCE</scope>
</reference>
<organism evidence="1 2">
    <name type="scientific">Heterodermia speciosa</name>
    <dbReference type="NCBI Taxonomy" id="116794"/>
    <lineage>
        <taxon>Eukaryota</taxon>
        <taxon>Fungi</taxon>
        <taxon>Dikarya</taxon>
        <taxon>Ascomycota</taxon>
        <taxon>Pezizomycotina</taxon>
        <taxon>Lecanoromycetes</taxon>
        <taxon>OSLEUM clade</taxon>
        <taxon>Lecanoromycetidae</taxon>
        <taxon>Caliciales</taxon>
        <taxon>Physciaceae</taxon>
        <taxon>Heterodermia</taxon>
    </lineage>
</organism>
<gene>
    <name evidence="1" type="ORF">HETSPECPRED_010546</name>
</gene>
<evidence type="ECO:0000313" key="2">
    <source>
        <dbReference type="Proteomes" id="UP000664521"/>
    </source>
</evidence>